<evidence type="ECO:0000313" key="1">
    <source>
        <dbReference type="EMBL" id="DAZ98297.1"/>
    </source>
</evidence>
<reference evidence="1" key="1">
    <citation type="submission" date="2022-11" db="EMBL/GenBank/DDBJ databases">
        <authorList>
            <person name="Morgan W.R."/>
            <person name="Tartar A."/>
        </authorList>
    </citation>
    <scope>NUCLEOTIDE SEQUENCE</scope>
    <source>
        <strain evidence="1">ARSEF 373</strain>
    </source>
</reference>
<gene>
    <name evidence="1" type="ORF">N0F65_008883</name>
</gene>
<dbReference type="Proteomes" id="UP001146120">
    <property type="component" value="Unassembled WGS sequence"/>
</dbReference>
<dbReference type="AlphaFoldDB" id="A0AAV2YUE0"/>
<name>A0AAV2YUE0_9STRA</name>
<sequence length="77" mass="8850">MESESLPNTTMTWKLHAWGGGIHKLPEEFDFPRVDVISAWKLWWLGNKQLGHPPHKSIATFKLSSRKKQKAYSTGKC</sequence>
<comment type="caution">
    <text evidence="1">The sequence shown here is derived from an EMBL/GenBank/DDBJ whole genome shotgun (WGS) entry which is preliminary data.</text>
</comment>
<evidence type="ECO:0000313" key="2">
    <source>
        <dbReference type="Proteomes" id="UP001146120"/>
    </source>
</evidence>
<protein>
    <submittedName>
        <fullName evidence="1">Uncharacterized protein</fullName>
    </submittedName>
</protein>
<proteinExistence type="predicted"/>
<accession>A0AAV2YUE0</accession>
<dbReference type="EMBL" id="DAKRPA010000110">
    <property type="protein sequence ID" value="DAZ98297.1"/>
    <property type="molecule type" value="Genomic_DNA"/>
</dbReference>
<keyword evidence="2" id="KW-1185">Reference proteome</keyword>
<organism evidence="1 2">
    <name type="scientific">Lagenidium giganteum</name>
    <dbReference type="NCBI Taxonomy" id="4803"/>
    <lineage>
        <taxon>Eukaryota</taxon>
        <taxon>Sar</taxon>
        <taxon>Stramenopiles</taxon>
        <taxon>Oomycota</taxon>
        <taxon>Peronosporomycetes</taxon>
        <taxon>Pythiales</taxon>
        <taxon>Pythiaceae</taxon>
    </lineage>
</organism>
<reference evidence="1" key="2">
    <citation type="journal article" date="2023" name="Microbiol Resour">
        <title>Decontamination and Annotation of the Draft Genome Sequence of the Oomycete Lagenidium giganteum ARSEF 373.</title>
        <authorList>
            <person name="Morgan W.R."/>
            <person name="Tartar A."/>
        </authorList>
    </citation>
    <scope>NUCLEOTIDE SEQUENCE</scope>
    <source>
        <strain evidence="1">ARSEF 373</strain>
    </source>
</reference>